<dbReference type="Proteomes" id="UP001293254">
    <property type="component" value="Unassembled WGS sequence"/>
</dbReference>
<reference evidence="2" key="2">
    <citation type="journal article" date="2024" name="Plant">
        <title>Genomic evolution and insights into agronomic trait innovations of Sesamum species.</title>
        <authorList>
            <person name="Miao H."/>
            <person name="Wang L."/>
            <person name="Qu L."/>
            <person name="Liu H."/>
            <person name="Sun Y."/>
            <person name="Le M."/>
            <person name="Wang Q."/>
            <person name="Wei S."/>
            <person name="Zheng Y."/>
            <person name="Lin W."/>
            <person name="Duan Y."/>
            <person name="Cao H."/>
            <person name="Xiong S."/>
            <person name="Wang X."/>
            <person name="Wei L."/>
            <person name="Li C."/>
            <person name="Ma Q."/>
            <person name="Ju M."/>
            <person name="Zhao R."/>
            <person name="Li G."/>
            <person name="Mu C."/>
            <person name="Tian Q."/>
            <person name="Mei H."/>
            <person name="Zhang T."/>
            <person name="Gao T."/>
            <person name="Zhang H."/>
        </authorList>
    </citation>
    <scope>NUCLEOTIDE SEQUENCE</scope>
    <source>
        <strain evidence="2">3651</strain>
    </source>
</reference>
<keyword evidence="3" id="KW-1185">Reference proteome</keyword>
<evidence type="ECO:0000256" key="1">
    <source>
        <dbReference type="SAM" id="MobiDB-lite"/>
    </source>
</evidence>
<reference evidence="2" key="1">
    <citation type="submission" date="2020-06" db="EMBL/GenBank/DDBJ databases">
        <authorList>
            <person name="Li T."/>
            <person name="Hu X."/>
            <person name="Zhang T."/>
            <person name="Song X."/>
            <person name="Zhang H."/>
            <person name="Dai N."/>
            <person name="Sheng W."/>
            <person name="Hou X."/>
            <person name="Wei L."/>
        </authorList>
    </citation>
    <scope>NUCLEOTIDE SEQUENCE</scope>
    <source>
        <strain evidence="2">3651</strain>
        <tissue evidence="2">Leaf</tissue>
    </source>
</reference>
<protein>
    <submittedName>
        <fullName evidence="2">Uncharacterized protein</fullName>
    </submittedName>
</protein>
<evidence type="ECO:0000313" key="3">
    <source>
        <dbReference type="Proteomes" id="UP001293254"/>
    </source>
</evidence>
<accession>A0AAE1Y2H1</accession>
<organism evidence="2 3">
    <name type="scientific">Sesamum alatum</name>
    <dbReference type="NCBI Taxonomy" id="300844"/>
    <lineage>
        <taxon>Eukaryota</taxon>
        <taxon>Viridiplantae</taxon>
        <taxon>Streptophyta</taxon>
        <taxon>Embryophyta</taxon>
        <taxon>Tracheophyta</taxon>
        <taxon>Spermatophyta</taxon>
        <taxon>Magnoliopsida</taxon>
        <taxon>eudicotyledons</taxon>
        <taxon>Gunneridae</taxon>
        <taxon>Pentapetalae</taxon>
        <taxon>asterids</taxon>
        <taxon>lamiids</taxon>
        <taxon>Lamiales</taxon>
        <taxon>Pedaliaceae</taxon>
        <taxon>Sesamum</taxon>
    </lineage>
</organism>
<dbReference type="EMBL" id="JACGWO010000008">
    <property type="protein sequence ID" value="KAK4422009.1"/>
    <property type="molecule type" value="Genomic_DNA"/>
</dbReference>
<proteinExistence type="predicted"/>
<name>A0AAE1Y2H1_9LAMI</name>
<comment type="caution">
    <text evidence="2">The sequence shown here is derived from an EMBL/GenBank/DDBJ whole genome shotgun (WGS) entry which is preliminary data.</text>
</comment>
<gene>
    <name evidence="2" type="ORF">Salat_2151600</name>
</gene>
<feature type="region of interest" description="Disordered" evidence="1">
    <location>
        <begin position="24"/>
        <end position="45"/>
    </location>
</feature>
<dbReference type="AlphaFoldDB" id="A0AAE1Y2H1"/>
<feature type="compositionally biased region" description="Polar residues" evidence="1">
    <location>
        <begin position="24"/>
        <end position="44"/>
    </location>
</feature>
<feature type="non-terminal residue" evidence="2">
    <location>
        <position position="1"/>
    </location>
</feature>
<evidence type="ECO:0000313" key="2">
    <source>
        <dbReference type="EMBL" id="KAK4422009.1"/>
    </source>
</evidence>
<sequence>MSSPTKSEAKGKRVSTDMDLLKTQMNRTISNHSQSRSTGHSYTDNIDADDFGCVRICKCGHGRLFVHLGLTQIQAVVSEVVPGMRELTVVCSSGLIHPCAVAQRMLYQ</sequence>